<evidence type="ECO:0008006" key="2">
    <source>
        <dbReference type="Google" id="ProtNLM"/>
    </source>
</evidence>
<dbReference type="InterPro" id="IPR050238">
    <property type="entry name" value="DNA_Rep/Repair_Clamp_Loader"/>
</dbReference>
<protein>
    <recommendedName>
        <fullName evidence="2">DNA-directed DNA polymerase</fullName>
    </recommendedName>
</protein>
<dbReference type="PANTHER" id="PTHR11669:SF8">
    <property type="entry name" value="DNA POLYMERASE III SUBUNIT DELTA"/>
    <property type="match status" value="1"/>
</dbReference>
<dbReference type="InterPro" id="IPR027417">
    <property type="entry name" value="P-loop_NTPase"/>
</dbReference>
<dbReference type="Pfam" id="PF13177">
    <property type="entry name" value="DNA_pol3_delta2"/>
    <property type="match status" value="1"/>
</dbReference>
<sequence>MTLASNLAQALNCQGNDQPCGVCASCQRIAQLRHADVQVIGPNGRAEISIDQIREMERSASLKPFEGRNRVFIIDGAEQLSSEGANSLLKTLEEPPPNVQIILLAANEGLLLPTVRSRCQRLELRPLPITVVERALIEQWKATPEQATVLARLSSGCLGWAVGALSDDSVTVKRAERLSALLQLTCVGRAERFAYAGQLASQFSKDREALREVL</sequence>
<dbReference type="PANTHER" id="PTHR11669">
    <property type="entry name" value="REPLICATION FACTOR C / DNA POLYMERASE III GAMMA-TAU SUBUNIT"/>
    <property type="match status" value="1"/>
</dbReference>
<proteinExistence type="predicted"/>
<organism evidence="1">
    <name type="scientific">marine sediment metagenome</name>
    <dbReference type="NCBI Taxonomy" id="412755"/>
    <lineage>
        <taxon>unclassified sequences</taxon>
        <taxon>metagenomes</taxon>
        <taxon>ecological metagenomes</taxon>
    </lineage>
</organism>
<dbReference type="AlphaFoldDB" id="X1W345"/>
<gene>
    <name evidence="1" type="ORF">S12H4_56220</name>
</gene>
<dbReference type="GO" id="GO:0006261">
    <property type="term" value="P:DNA-templated DNA replication"/>
    <property type="evidence" value="ECO:0007669"/>
    <property type="project" value="TreeGrafter"/>
</dbReference>
<dbReference type="SUPFAM" id="SSF52540">
    <property type="entry name" value="P-loop containing nucleoside triphosphate hydrolases"/>
    <property type="match status" value="1"/>
</dbReference>
<accession>X1W345</accession>
<comment type="caution">
    <text evidence="1">The sequence shown here is derived from an EMBL/GenBank/DDBJ whole genome shotgun (WGS) entry which is preliminary data.</text>
</comment>
<reference evidence="1" key="1">
    <citation type="journal article" date="2014" name="Front. Microbiol.">
        <title>High frequency of phylogenetically diverse reductive dehalogenase-homologous genes in deep subseafloor sedimentary metagenomes.</title>
        <authorList>
            <person name="Kawai M."/>
            <person name="Futagami T."/>
            <person name="Toyoda A."/>
            <person name="Takaki Y."/>
            <person name="Nishi S."/>
            <person name="Hori S."/>
            <person name="Arai W."/>
            <person name="Tsubouchi T."/>
            <person name="Morono Y."/>
            <person name="Uchiyama I."/>
            <person name="Ito T."/>
            <person name="Fujiyama A."/>
            <person name="Inagaki F."/>
            <person name="Takami H."/>
        </authorList>
    </citation>
    <scope>NUCLEOTIDE SEQUENCE</scope>
    <source>
        <strain evidence="1">Expedition CK06-06</strain>
    </source>
</reference>
<name>X1W345_9ZZZZ</name>
<dbReference type="EMBL" id="BARW01036171">
    <property type="protein sequence ID" value="GAJ24815.1"/>
    <property type="molecule type" value="Genomic_DNA"/>
</dbReference>
<evidence type="ECO:0000313" key="1">
    <source>
        <dbReference type="EMBL" id="GAJ24815.1"/>
    </source>
</evidence>
<dbReference type="Gene3D" id="3.40.50.300">
    <property type="entry name" value="P-loop containing nucleotide triphosphate hydrolases"/>
    <property type="match status" value="1"/>
</dbReference>
<feature type="non-terminal residue" evidence="1">
    <location>
        <position position="214"/>
    </location>
</feature>